<dbReference type="EMBL" id="JAFEMC010000003">
    <property type="protein sequence ID" value="MBM6577102.1"/>
    <property type="molecule type" value="Genomic_DNA"/>
</dbReference>
<feature type="signal peptide" evidence="1">
    <location>
        <begin position="1"/>
        <end position="25"/>
    </location>
</feature>
<name>A0ABS2D835_9SPHN</name>
<evidence type="ECO:0000256" key="1">
    <source>
        <dbReference type="SAM" id="SignalP"/>
    </source>
</evidence>
<comment type="caution">
    <text evidence="3">The sequence shown here is derived from an EMBL/GenBank/DDBJ whole genome shotgun (WGS) entry which is preliminary data.</text>
</comment>
<dbReference type="InterPro" id="IPR013424">
    <property type="entry name" value="Ice-binding_C"/>
</dbReference>
<evidence type="ECO:0000313" key="4">
    <source>
        <dbReference type="Proteomes" id="UP000763641"/>
    </source>
</evidence>
<gene>
    <name evidence="3" type="ORF">ILT43_12035</name>
</gene>
<reference evidence="3 4" key="1">
    <citation type="submission" date="2020-12" db="EMBL/GenBank/DDBJ databases">
        <title>Sphingomonas sp.</title>
        <authorList>
            <person name="Kim M.K."/>
        </authorList>
    </citation>
    <scope>NUCLEOTIDE SEQUENCE [LARGE SCALE GENOMIC DNA]</scope>
    <source>
        <strain evidence="3 4">BT552</strain>
    </source>
</reference>
<keyword evidence="1" id="KW-0732">Signal</keyword>
<evidence type="ECO:0000313" key="3">
    <source>
        <dbReference type="EMBL" id="MBM6577102.1"/>
    </source>
</evidence>
<dbReference type="NCBIfam" id="NF038126">
    <property type="entry name" value="PEP_CTERM_FxDxF"/>
    <property type="match status" value="1"/>
</dbReference>
<dbReference type="NCBIfam" id="NF035944">
    <property type="entry name" value="PEPxxWA-CTERM"/>
    <property type="match status" value="1"/>
</dbReference>
<evidence type="ECO:0000259" key="2">
    <source>
        <dbReference type="Pfam" id="PF07589"/>
    </source>
</evidence>
<dbReference type="NCBIfam" id="TIGR02595">
    <property type="entry name" value="PEP_CTERM"/>
    <property type="match status" value="1"/>
</dbReference>
<dbReference type="Proteomes" id="UP000763641">
    <property type="component" value="Unassembled WGS sequence"/>
</dbReference>
<sequence>MMKTRLSAVAASLLFASALAAPASAVTLVQDSGWQYMSFGDVGSQISPSFEFTVVGNATLKITDAFLSGDQFEVFLNGLSKGLTSTPVNDGSSAVDYDIAFSSSSFSHGSYVLTSGNYVLTAAVTLSPYGGGGGGVELISSGAVPEPATWAMMIGGMGVVGGAMRRRRVSTKVSFA</sequence>
<feature type="chain" id="PRO_5046388977" evidence="1">
    <location>
        <begin position="26"/>
        <end position="176"/>
    </location>
</feature>
<feature type="domain" description="Ice-binding protein C-terminal" evidence="2">
    <location>
        <begin position="143"/>
        <end position="168"/>
    </location>
</feature>
<organism evidence="3 4">
    <name type="scientific">Sphingomonas longa</name>
    <dbReference type="NCBI Taxonomy" id="2778730"/>
    <lineage>
        <taxon>Bacteria</taxon>
        <taxon>Pseudomonadati</taxon>
        <taxon>Pseudomonadota</taxon>
        <taxon>Alphaproteobacteria</taxon>
        <taxon>Sphingomonadales</taxon>
        <taxon>Sphingomonadaceae</taxon>
        <taxon>Sphingomonas</taxon>
    </lineage>
</organism>
<protein>
    <submittedName>
        <fullName evidence="3">FxDxF family PEP-CTERM protein</fullName>
    </submittedName>
</protein>
<proteinExistence type="predicted"/>
<accession>A0ABS2D835</accession>
<keyword evidence="4" id="KW-1185">Reference proteome</keyword>
<dbReference type="Pfam" id="PF07589">
    <property type="entry name" value="PEP-CTERM"/>
    <property type="match status" value="1"/>
</dbReference>
<dbReference type="RefSeq" id="WP_204199200.1">
    <property type="nucleotide sequence ID" value="NZ_JAFEMC010000003.1"/>
</dbReference>